<gene>
    <name evidence="2" type="ORF">MELA_02690</name>
</gene>
<organism evidence="2 3">
    <name type="scientific">Candidatus Methylomirabilis lanthanidiphila</name>
    <dbReference type="NCBI Taxonomy" id="2211376"/>
    <lineage>
        <taxon>Bacteria</taxon>
        <taxon>Candidatus Methylomirabilota</taxon>
        <taxon>Candidatus Methylomirabilia</taxon>
        <taxon>Candidatus Methylomirabilales</taxon>
        <taxon>Candidatus Methylomirabilaceae</taxon>
        <taxon>Candidatus Methylomirabilis</taxon>
    </lineage>
</organism>
<dbReference type="Proteomes" id="UP000334340">
    <property type="component" value="Unassembled WGS sequence"/>
</dbReference>
<feature type="domain" description="Transcriptional regulator AbiEi antitoxin N-terminal" evidence="1">
    <location>
        <begin position="6"/>
        <end position="96"/>
    </location>
</feature>
<dbReference type="InterPro" id="IPR021561">
    <property type="entry name" value="AbiEi_3"/>
</dbReference>
<dbReference type="EMBL" id="CABIKM010000048">
    <property type="protein sequence ID" value="VUZ86289.1"/>
    <property type="molecule type" value="Genomic_DNA"/>
</dbReference>
<reference evidence="2 3" key="1">
    <citation type="submission" date="2019-07" db="EMBL/GenBank/DDBJ databases">
        <authorList>
            <person name="Cremers G."/>
        </authorList>
    </citation>
    <scope>NUCLEOTIDE SEQUENCE [LARGE SCALE GENOMIC DNA]</scope>
</reference>
<proteinExistence type="predicted"/>
<protein>
    <recommendedName>
        <fullName evidence="1">Transcriptional regulator AbiEi antitoxin N-terminal domain-containing protein</fullName>
    </recommendedName>
</protein>
<evidence type="ECO:0000313" key="2">
    <source>
        <dbReference type="EMBL" id="VUZ86289.1"/>
    </source>
</evidence>
<accession>A0A564ZLT3</accession>
<keyword evidence="3" id="KW-1185">Reference proteome</keyword>
<name>A0A564ZLT3_9BACT</name>
<evidence type="ECO:0000259" key="1">
    <source>
        <dbReference type="Pfam" id="PF17194"/>
    </source>
</evidence>
<dbReference type="Pfam" id="PF11459">
    <property type="entry name" value="AbiEi_3"/>
    <property type="match status" value="1"/>
</dbReference>
<sequence length="265" mass="29659">MASGSRSKINQLLKAWPSGTVAVLPWLQKQGVYQQLVHEYEKSSWVRRVGQGAYARAGDTVEWTGGLYAIQEQMGLSVHAGGKTALQMQGYAHFLPMGAGATVTLFGLPNIKLPMWFRRYRWGVKVRYTTTNLFTSDAEQGLTGRAMGFYVVRLSTPERAIMEVLYGVPKEESYEEAKLLMEGLTTLRPRLVQMLLESCVSIKVKRLFMVLAESCGHTWVKKLDLSKVDFGKGKRMLVRGGRFDSKYNITVPEKGVRRGAAGERA</sequence>
<dbReference type="Pfam" id="PF17194">
    <property type="entry name" value="AbiEi_3_N"/>
    <property type="match status" value="1"/>
</dbReference>
<evidence type="ECO:0000313" key="3">
    <source>
        <dbReference type="Proteomes" id="UP000334340"/>
    </source>
</evidence>
<dbReference type="AlphaFoldDB" id="A0A564ZLT3"/>
<dbReference type="InterPro" id="IPR033455">
    <property type="entry name" value="AbiEi_3_N"/>
</dbReference>